<evidence type="ECO:0000313" key="2">
    <source>
        <dbReference type="Proteomes" id="UP000694545"/>
    </source>
</evidence>
<dbReference type="Ensembl" id="ENSVKKT00000020196.1">
    <property type="protein sequence ID" value="ENSVKKP00000019711.1"/>
    <property type="gene ID" value="ENSVKKG00000013348.1"/>
</dbReference>
<dbReference type="AlphaFoldDB" id="A0A8D2LCT2"/>
<evidence type="ECO:0000313" key="1">
    <source>
        <dbReference type="Ensembl" id="ENSVKKP00000019711.1"/>
    </source>
</evidence>
<protein>
    <submittedName>
        <fullName evidence="1">Uncharacterized protein</fullName>
    </submittedName>
</protein>
<name>A0A8D2LCT2_VARKO</name>
<reference evidence="1" key="2">
    <citation type="submission" date="2025-09" db="UniProtKB">
        <authorList>
            <consortium name="Ensembl"/>
        </authorList>
    </citation>
    <scope>IDENTIFICATION</scope>
</reference>
<sequence length="393" mass="45827">MWPVIASPKGILSLWRNRSAPCTKPSFRSCRLPSILPYGSHQPQSQHSQWFGLMATVGQNIWRATTWVRCQCCHLLGGNAYLLVCLFPEALLSSKPDLICWLEEEEEKDHLVWGAAEEERLSDDGVLISWENYFRLESPMAELEIETFPERCQERISFPTVDGEPEVCRSETSKDHSHNTQYPCLVKVDPRSLLPQLEFYTQALRVVFHSTLSLCNAYLFSIGRQQRRRELIGQFFRKYFLKANRSHRVLRKRRTKRAAAFLALLDSGPIPRRWWVSPTTSRNWWENFVQADSGDEKWIEHFRMSRGTLFEIADMLRPQLERQKTTMREAISVEKRVAIAVWWLSNLECYREVATQFGVGRSTVGEIVLEVCFAIKHRLAHRIVYLGDYQKVS</sequence>
<accession>A0A8D2LCT2</accession>
<proteinExistence type="predicted"/>
<organism evidence="1 2">
    <name type="scientific">Varanus komodoensis</name>
    <name type="common">Komodo dragon</name>
    <dbReference type="NCBI Taxonomy" id="61221"/>
    <lineage>
        <taxon>Eukaryota</taxon>
        <taxon>Metazoa</taxon>
        <taxon>Chordata</taxon>
        <taxon>Craniata</taxon>
        <taxon>Vertebrata</taxon>
        <taxon>Euteleostomi</taxon>
        <taxon>Lepidosauria</taxon>
        <taxon>Squamata</taxon>
        <taxon>Bifurcata</taxon>
        <taxon>Unidentata</taxon>
        <taxon>Episquamata</taxon>
        <taxon>Toxicofera</taxon>
        <taxon>Anguimorpha</taxon>
        <taxon>Paleoanguimorpha</taxon>
        <taxon>Varanoidea</taxon>
        <taxon>Varanidae</taxon>
        <taxon>Varanus</taxon>
    </lineage>
</organism>
<reference evidence="1" key="1">
    <citation type="submission" date="2025-08" db="UniProtKB">
        <authorList>
            <consortium name="Ensembl"/>
        </authorList>
    </citation>
    <scope>IDENTIFICATION</scope>
</reference>
<keyword evidence="2" id="KW-1185">Reference proteome</keyword>
<dbReference type="Proteomes" id="UP000694545">
    <property type="component" value="Unplaced"/>
</dbReference>